<organism evidence="1 2">
    <name type="scientific">Bauhinia variegata</name>
    <name type="common">Purple orchid tree</name>
    <name type="synonym">Phanera variegata</name>
    <dbReference type="NCBI Taxonomy" id="167791"/>
    <lineage>
        <taxon>Eukaryota</taxon>
        <taxon>Viridiplantae</taxon>
        <taxon>Streptophyta</taxon>
        <taxon>Embryophyta</taxon>
        <taxon>Tracheophyta</taxon>
        <taxon>Spermatophyta</taxon>
        <taxon>Magnoliopsida</taxon>
        <taxon>eudicotyledons</taxon>
        <taxon>Gunneridae</taxon>
        <taxon>Pentapetalae</taxon>
        <taxon>rosids</taxon>
        <taxon>fabids</taxon>
        <taxon>Fabales</taxon>
        <taxon>Fabaceae</taxon>
        <taxon>Cercidoideae</taxon>
        <taxon>Cercideae</taxon>
        <taxon>Bauhiniinae</taxon>
        <taxon>Bauhinia</taxon>
    </lineage>
</organism>
<dbReference type="EMBL" id="CM039429">
    <property type="protein sequence ID" value="KAI4347461.1"/>
    <property type="molecule type" value="Genomic_DNA"/>
</dbReference>
<keyword evidence="2" id="KW-1185">Reference proteome</keyword>
<sequence length="509" mass="58460">MKFTDFFFALKLLLPTLALTIVLAVLIIKIHGRRFSGKKKRYHPVAGTVLHLLYNFNRLLDYMTELTRERKTYRLLSFCRSEVYTADPANVEHILAGNFANYGKGWYHHSILTDLLGDGIFTVDGEKWRHQRKAACSQFSTKLLREFSNSVFKSNAVKLAGIVSGAAMLKETIELQDLFMKVTLDSVFKVVLGVELDTMCGTYEEGTKFSNAFDEASAATMNRYFNIFWKIKRFFNIGSEAVLKNSIQVIDEYVYKLVKIKIEQVTKLQDDFSTRRGDILSRFIELKETDPKYLKDIILSFIIAGKDTTAIALSWFLYILCKHADVQEKIAQEVREATRVAHASTIMELVNGVTEEALEKMQYLHAALTETLRLYPPVPVEGKYCFADDKFPDGFCVRKGDLVSFQPYVMARMKFLWGDDAEEFRPERWLDENGQIQQESPFKFTAFQAGPRICLGKEFSYRQMKIFSAILLGSHKFKLADEKKPIKHKTMLTLQIDGGLHVQASQRFN</sequence>
<evidence type="ECO:0000313" key="1">
    <source>
        <dbReference type="EMBL" id="KAI4347461.1"/>
    </source>
</evidence>
<comment type="caution">
    <text evidence="1">The sequence shown here is derived from an EMBL/GenBank/DDBJ whole genome shotgun (WGS) entry which is preliminary data.</text>
</comment>
<gene>
    <name evidence="1" type="ORF">L6164_008273</name>
</gene>
<protein>
    <submittedName>
        <fullName evidence="1">Uncharacterized protein</fullName>
    </submittedName>
</protein>
<accession>A0ACB9PJ16</accession>
<name>A0ACB9PJ16_BAUVA</name>
<dbReference type="Proteomes" id="UP000828941">
    <property type="component" value="Chromosome 4"/>
</dbReference>
<proteinExistence type="predicted"/>
<evidence type="ECO:0000313" key="2">
    <source>
        <dbReference type="Proteomes" id="UP000828941"/>
    </source>
</evidence>
<reference evidence="1 2" key="1">
    <citation type="journal article" date="2022" name="DNA Res.">
        <title>Chromosomal-level genome assembly of the orchid tree Bauhinia variegata (Leguminosae; Cercidoideae) supports the allotetraploid origin hypothesis of Bauhinia.</title>
        <authorList>
            <person name="Zhong Y."/>
            <person name="Chen Y."/>
            <person name="Zheng D."/>
            <person name="Pang J."/>
            <person name="Liu Y."/>
            <person name="Luo S."/>
            <person name="Meng S."/>
            <person name="Qian L."/>
            <person name="Wei D."/>
            <person name="Dai S."/>
            <person name="Zhou R."/>
        </authorList>
    </citation>
    <scope>NUCLEOTIDE SEQUENCE [LARGE SCALE GENOMIC DNA]</scope>
    <source>
        <strain evidence="1">BV-YZ2020</strain>
    </source>
</reference>